<organism evidence="1 2">
    <name type="scientific">Elysia marginata</name>
    <dbReference type="NCBI Taxonomy" id="1093978"/>
    <lineage>
        <taxon>Eukaryota</taxon>
        <taxon>Metazoa</taxon>
        <taxon>Spiralia</taxon>
        <taxon>Lophotrochozoa</taxon>
        <taxon>Mollusca</taxon>
        <taxon>Gastropoda</taxon>
        <taxon>Heterobranchia</taxon>
        <taxon>Euthyneura</taxon>
        <taxon>Panpulmonata</taxon>
        <taxon>Sacoglossa</taxon>
        <taxon>Placobranchoidea</taxon>
        <taxon>Plakobranchidae</taxon>
        <taxon>Elysia</taxon>
    </lineage>
</organism>
<dbReference type="EMBL" id="BMAT01002374">
    <property type="protein sequence ID" value="GFS05665.1"/>
    <property type="molecule type" value="Genomic_DNA"/>
</dbReference>
<reference evidence="1 2" key="1">
    <citation type="journal article" date="2021" name="Elife">
        <title>Chloroplast acquisition without the gene transfer in kleptoplastic sea slugs, Plakobranchus ocellatus.</title>
        <authorList>
            <person name="Maeda T."/>
            <person name="Takahashi S."/>
            <person name="Yoshida T."/>
            <person name="Shimamura S."/>
            <person name="Takaki Y."/>
            <person name="Nagai Y."/>
            <person name="Toyoda A."/>
            <person name="Suzuki Y."/>
            <person name="Arimoto A."/>
            <person name="Ishii H."/>
            <person name="Satoh N."/>
            <person name="Nishiyama T."/>
            <person name="Hasebe M."/>
            <person name="Maruyama T."/>
            <person name="Minagawa J."/>
            <person name="Obokata J."/>
            <person name="Shigenobu S."/>
        </authorList>
    </citation>
    <scope>NUCLEOTIDE SEQUENCE [LARGE SCALE GENOMIC DNA]</scope>
</reference>
<keyword evidence="2" id="KW-1185">Reference proteome</keyword>
<proteinExistence type="predicted"/>
<name>A0AAV4I6W8_9GAST</name>
<comment type="caution">
    <text evidence="1">The sequence shown here is derived from an EMBL/GenBank/DDBJ whole genome shotgun (WGS) entry which is preliminary data.</text>
</comment>
<protein>
    <recommendedName>
        <fullName evidence="3">Autophagy-related protein 13</fullName>
    </recommendedName>
</protein>
<evidence type="ECO:0008006" key="3">
    <source>
        <dbReference type="Google" id="ProtNLM"/>
    </source>
</evidence>
<dbReference type="Proteomes" id="UP000762676">
    <property type="component" value="Unassembled WGS sequence"/>
</dbReference>
<gene>
    <name evidence="1" type="ORF">ElyMa_001205700</name>
</gene>
<accession>A0AAV4I6W8</accession>
<sequence length="116" mass="12551">MLEAAQDKALILEIWTLSVRPCGMVSQLAGTAPLALSKCHRKAAAYLTPGELYLKATVIFSPFRRSESANMPWTPSGGEYRHRGLSASSPFVYLNSLAGDACLIRSQVPGTLLKRA</sequence>
<evidence type="ECO:0000313" key="1">
    <source>
        <dbReference type="EMBL" id="GFS05665.1"/>
    </source>
</evidence>
<evidence type="ECO:0000313" key="2">
    <source>
        <dbReference type="Proteomes" id="UP000762676"/>
    </source>
</evidence>
<dbReference type="AlphaFoldDB" id="A0AAV4I6W8"/>